<keyword evidence="2" id="KW-1185">Reference proteome</keyword>
<proteinExistence type="predicted"/>
<gene>
    <name evidence="1" type="ORF">SAMN04488028_104284</name>
</gene>
<accession>A0A1M6RT39</accession>
<protein>
    <submittedName>
        <fullName evidence="1">Uncharacterized protein</fullName>
    </submittedName>
</protein>
<dbReference type="AlphaFoldDB" id="A0A1M6RT39"/>
<dbReference type="Proteomes" id="UP000184474">
    <property type="component" value="Unassembled WGS sequence"/>
</dbReference>
<dbReference type="EMBL" id="FRAA01000004">
    <property type="protein sequence ID" value="SHK35595.1"/>
    <property type="molecule type" value="Genomic_DNA"/>
</dbReference>
<reference evidence="2" key="1">
    <citation type="submission" date="2016-11" db="EMBL/GenBank/DDBJ databases">
        <authorList>
            <person name="Varghese N."/>
            <person name="Submissions S."/>
        </authorList>
    </citation>
    <scope>NUCLEOTIDE SEQUENCE [LARGE SCALE GENOMIC DNA]</scope>
    <source>
        <strain evidence="2">DSM 26134</strain>
    </source>
</reference>
<sequence length="45" mass="5007">MSFSPPKCSLSESFLTLIGKKREPNQASIVEAVLKFINCMYSVVL</sequence>
<evidence type="ECO:0000313" key="1">
    <source>
        <dbReference type="EMBL" id="SHK35595.1"/>
    </source>
</evidence>
<organism evidence="1 2">
    <name type="scientific">Reichenbachiella agariperforans</name>
    <dbReference type="NCBI Taxonomy" id="156994"/>
    <lineage>
        <taxon>Bacteria</taxon>
        <taxon>Pseudomonadati</taxon>
        <taxon>Bacteroidota</taxon>
        <taxon>Cytophagia</taxon>
        <taxon>Cytophagales</taxon>
        <taxon>Reichenbachiellaceae</taxon>
        <taxon>Reichenbachiella</taxon>
    </lineage>
</organism>
<name>A0A1M6RT39_REIAG</name>
<dbReference type="STRING" id="156994.SAMN04488028_104284"/>
<evidence type="ECO:0000313" key="2">
    <source>
        <dbReference type="Proteomes" id="UP000184474"/>
    </source>
</evidence>